<accession>A0A1Q9W3Y6</accession>
<keyword evidence="1" id="KW-1133">Transmembrane helix</keyword>
<keyword evidence="1" id="KW-0472">Membrane</keyword>
<dbReference type="STRING" id="1908205.BKG60_27610"/>
<evidence type="ECO:0000313" key="2">
    <source>
        <dbReference type="EMBL" id="OHT90640.1"/>
    </source>
</evidence>
<gene>
    <name evidence="2" type="ORF">BKG61_27395</name>
</gene>
<evidence type="ECO:0000313" key="3">
    <source>
        <dbReference type="Proteomes" id="UP000179636"/>
    </source>
</evidence>
<proteinExistence type="predicted"/>
<organism evidence="2 3">
    <name type="scientific">Mycobacterium syngnathidarum</name>
    <dbReference type="NCBI Taxonomy" id="1908205"/>
    <lineage>
        <taxon>Bacteria</taxon>
        <taxon>Bacillati</taxon>
        <taxon>Actinomycetota</taxon>
        <taxon>Actinomycetes</taxon>
        <taxon>Mycobacteriales</taxon>
        <taxon>Mycobacteriaceae</taxon>
        <taxon>Mycobacterium</taxon>
    </lineage>
</organism>
<keyword evidence="3" id="KW-1185">Reference proteome</keyword>
<protein>
    <submittedName>
        <fullName evidence="2">Uncharacterized protein</fullName>
    </submittedName>
</protein>
<comment type="caution">
    <text evidence="2">The sequence shown here is derived from an EMBL/GenBank/DDBJ whole genome shotgun (WGS) entry which is preliminary data.</text>
</comment>
<dbReference type="RefSeq" id="WP_070946889.1">
    <property type="nucleotide sequence ID" value="NZ_MLCL01000089.1"/>
</dbReference>
<keyword evidence="1" id="KW-0812">Transmembrane</keyword>
<evidence type="ECO:0000256" key="1">
    <source>
        <dbReference type="SAM" id="Phobius"/>
    </source>
</evidence>
<reference evidence="2 3" key="1">
    <citation type="submission" date="2016-10" db="EMBL/GenBank/DDBJ databases">
        <title>Evaluation of Human, Animal and Environmental Mycobacterium chelonae Isolates by Core Genome Phylogenomic Analysis, Targeted Gene Comparison, and Anti-microbial Susceptibility Patterns: A Tale of Mistaken Identities.</title>
        <authorList>
            <person name="Fogelson S.B."/>
            <person name="Camus A.C."/>
            <person name="Lorenz W."/>
            <person name="Vasireddy R."/>
            <person name="Vasireddy S."/>
            <person name="Smith T."/>
            <person name="Brown-Elliott B.A."/>
            <person name="Wallace R.J.Jr."/>
            <person name="Hasan N.A."/>
            <person name="Reischl U."/>
            <person name="Sanchez S."/>
        </authorList>
    </citation>
    <scope>NUCLEOTIDE SEQUENCE [LARGE SCALE GENOMIC DNA]</scope>
    <source>
        <strain evidence="2 3">24999</strain>
    </source>
</reference>
<name>A0A1Q9W3Y6_9MYCO</name>
<dbReference type="EMBL" id="MLHV01000040">
    <property type="protein sequence ID" value="OHT90640.1"/>
    <property type="molecule type" value="Genomic_DNA"/>
</dbReference>
<feature type="transmembrane region" description="Helical" evidence="1">
    <location>
        <begin position="17"/>
        <end position="40"/>
    </location>
</feature>
<feature type="transmembrane region" description="Helical" evidence="1">
    <location>
        <begin position="131"/>
        <end position="151"/>
    </location>
</feature>
<feature type="transmembrane region" description="Helical" evidence="1">
    <location>
        <begin position="46"/>
        <end position="69"/>
    </location>
</feature>
<sequence>MSELNLPEPTRWRGGRWFLPLAGVVGFGITVVYAALGLTAATRGNFLTAMVSVGWVVFLLTFLASVLLVGSDRSEARITSDASGFTLLPDRRFTLLMLIGVVASIPSSAVFAVCAPLGLIEFADTRMLQTVGAGAAAVVVLTGVSGLVVAWRRGGVGHVKLTPAMIENADILATRMFEWDDVMDVTDHAESRKSRRAVVLRLRDGNEEIISFANIYVPRGAALYWLVRHYWRHPEDRMELVDSRALERLRGGQFDFR</sequence>
<dbReference type="Proteomes" id="UP000179636">
    <property type="component" value="Unassembled WGS sequence"/>
</dbReference>
<accession>A0A1S1JPT0</accession>
<dbReference type="AlphaFoldDB" id="A0A1Q9W3Y6"/>
<feature type="transmembrane region" description="Helical" evidence="1">
    <location>
        <begin position="95"/>
        <end position="119"/>
    </location>
</feature>